<keyword evidence="1" id="KW-0812">Transmembrane</keyword>
<proteinExistence type="predicted"/>
<evidence type="ECO:0000313" key="2">
    <source>
        <dbReference type="EMBL" id="MDM4014398.1"/>
    </source>
</evidence>
<keyword evidence="3" id="KW-1185">Reference proteome</keyword>
<keyword evidence="1" id="KW-0472">Membrane</keyword>
<dbReference type="RefSeq" id="WP_160149504.1">
    <property type="nucleotide sequence ID" value="NZ_JASZZN010000002.1"/>
</dbReference>
<organism evidence="2 3">
    <name type="scientific">Roseiconus lacunae</name>
    <dbReference type="NCBI Taxonomy" id="2605694"/>
    <lineage>
        <taxon>Bacteria</taxon>
        <taxon>Pseudomonadati</taxon>
        <taxon>Planctomycetota</taxon>
        <taxon>Planctomycetia</taxon>
        <taxon>Pirellulales</taxon>
        <taxon>Pirellulaceae</taxon>
        <taxon>Roseiconus</taxon>
    </lineage>
</organism>
<comment type="caution">
    <text evidence="2">The sequence shown here is derived from an EMBL/GenBank/DDBJ whole genome shotgun (WGS) entry which is preliminary data.</text>
</comment>
<reference evidence="2 3" key="1">
    <citation type="submission" date="2023-06" db="EMBL/GenBank/DDBJ databases">
        <title>Roseiconus lacunae JC819 isolated from Gulf of Mannar region, Tamil Nadu.</title>
        <authorList>
            <person name="Pk S."/>
            <person name="Ch S."/>
            <person name="Ch V.R."/>
        </authorList>
    </citation>
    <scope>NUCLEOTIDE SEQUENCE [LARGE SCALE GENOMIC DNA]</scope>
    <source>
        <strain evidence="2 3">JC819</strain>
    </source>
</reference>
<dbReference type="Proteomes" id="UP001239462">
    <property type="component" value="Unassembled WGS sequence"/>
</dbReference>
<keyword evidence="1" id="KW-1133">Transmembrane helix</keyword>
<protein>
    <submittedName>
        <fullName evidence="2">Uncharacterized protein</fullName>
    </submittedName>
</protein>
<gene>
    <name evidence="2" type="ORF">QTN89_03070</name>
</gene>
<feature type="transmembrane region" description="Helical" evidence="1">
    <location>
        <begin position="55"/>
        <end position="71"/>
    </location>
</feature>
<accession>A0ABT7PD24</accession>
<sequence>MKSTLTDSVNMIAPLEQRSKTFPDVPNVRAYDGSRHITSQDENPVVQMVTSHPKAAMAVAAATGLALGWFVKRVMR</sequence>
<dbReference type="EMBL" id="JASZZN010000002">
    <property type="protein sequence ID" value="MDM4014398.1"/>
    <property type="molecule type" value="Genomic_DNA"/>
</dbReference>
<evidence type="ECO:0000313" key="3">
    <source>
        <dbReference type="Proteomes" id="UP001239462"/>
    </source>
</evidence>
<evidence type="ECO:0000256" key="1">
    <source>
        <dbReference type="SAM" id="Phobius"/>
    </source>
</evidence>
<name>A0ABT7PD24_9BACT</name>